<feature type="chain" id="PRO_5015577009" evidence="1">
    <location>
        <begin position="19"/>
        <end position="273"/>
    </location>
</feature>
<organism evidence="2 3">
    <name type="scientific">Marinilabilia rubra</name>
    <dbReference type="NCBI Taxonomy" id="2162893"/>
    <lineage>
        <taxon>Bacteria</taxon>
        <taxon>Pseudomonadati</taxon>
        <taxon>Bacteroidota</taxon>
        <taxon>Bacteroidia</taxon>
        <taxon>Marinilabiliales</taxon>
        <taxon>Marinilabiliaceae</taxon>
        <taxon>Marinilabilia</taxon>
    </lineage>
</organism>
<keyword evidence="1" id="KW-0732">Signal</keyword>
<feature type="signal peptide" evidence="1">
    <location>
        <begin position="1"/>
        <end position="18"/>
    </location>
</feature>
<sequence>MKNIFWLLFILVAAFAFNGCDEEDEDPAGLRSAGIVPVISDISSSFFDLQDLDNAYVEFTVEASGEDEVSQVEIEATYNGETGSIGSYESLPATVTVTASEAVQAVNATLDELALGDVVTLEVIVTSKSGVRARSNVIINATFACESDLTGEYVCLASGASTDPGPSSDINPISDYETTVVLTEQSVNGVYTISDFSGGLFTLWYSIYGLSGDYPGELKDVCGDITYMNTVGPFGSPISGSGSVNPETGVITLTGLADAWGDTWTLVLTPVSN</sequence>
<dbReference type="RefSeq" id="WP_109266283.1">
    <property type="nucleotide sequence ID" value="NZ_QEWP01000033.1"/>
</dbReference>
<comment type="caution">
    <text evidence="2">The sequence shown here is derived from an EMBL/GenBank/DDBJ whole genome shotgun (WGS) entry which is preliminary data.</text>
</comment>
<evidence type="ECO:0000313" key="2">
    <source>
        <dbReference type="EMBL" id="PWD97562.1"/>
    </source>
</evidence>
<keyword evidence="3" id="KW-1185">Reference proteome</keyword>
<name>A0A2U2B3C4_9BACT</name>
<evidence type="ECO:0000256" key="1">
    <source>
        <dbReference type="SAM" id="SignalP"/>
    </source>
</evidence>
<gene>
    <name evidence="2" type="ORF">DDZ16_20155</name>
</gene>
<dbReference type="EMBL" id="QEWP01000033">
    <property type="protein sequence ID" value="PWD97562.1"/>
    <property type="molecule type" value="Genomic_DNA"/>
</dbReference>
<dbReference type="OrthoDB" id="1114372at2"/>
<proteinExistence type="predicted"/>
<dbReference type="Proteomes" id="UP000244956">
    <property type="component" value="Unassembled WGS sequence"/>
</dbReference>
<protein>
    <submittedName>
        <fullName evidence="2">Uncharacterized protein</fullName>
    </submittedName>
</protein>
<evidence type="ECO:0000313" key="3">
    <source>
        <dbReference type="Proteomes" id="UP000244956"/>
    </source>
</evidence>
<reference evidence="2 3" key="1">
    <citation type="submission" date="2018-05" db="EMBL/GenBank/DDBJ databases">
        <title>Marinilabilia rubrum sp. nov., isolated from saltern sediment.</title>
        <authorList>
            <person name="Zhang R."/>
        </authorList>
    </citation>
    <scope>NUCLEOTIDE SEQUENCE [LARGE SCALE GENOMIC DNA]</scope>
    <source>
        <strain evidence="2 3">WTE16</strain>
    </source>
</reference>
<accession>A0A2U2B3C4</accession>
<dbReference type="AlphaFoldDB" id="A0A2U2B3C4"/>